<sequence>MTEPVPAPTPADPAEPANPAVPRGAGAADGAGDGTADAGPGAAEPPGPGGPGSAGSGGGSRPRKRVRNYGAGREALLDAAVRVVARGGLRRLTYRAVAEEAGVTHGLVVHHFGSRDALIEEAVTHAIRSSLNSSALDPGTGRPADFARGLADMVDNGPDLQAFQYELLLEARRRPELLRHLRALYEEYFEATRRDLTRMLPAPADRGLTRLVFAALEGLVLHQLVFGEREVTEEALTSLRALLTHLAEEPPPAR</sequence>
<name>A0ABW6HA81_9ACTN</name>
<feature type="compositionally biased region" description="Pro residues" evidence="5">
    <location>
        <begin position="1"/>
        <end position="13"/>
    </location>
</feature>
<dbReference type="EMBL" id="JBHYTS010000041">
    <property type="protein sequence ID" value="MFE1753539.1"/>
    <property type="molecule type" value="Genomic_DNA"/>
</dbReference>
<feature type="DNA-binding region" description="H-T-H motif" evidence="4">
    <location>
        <begin position="93"/>
        <end position="112"/>
    </location>
</feature>
<dbReference type="InterPro" id="IPR036271">
    <property type="entry name" value="Tet_transcr_reg_TetR-rel_C_sf"/>
</dbReference>
<evidence type="ECO:0000313" key="8">
    <source>
        <dbReference type="Proteomes" id="UP001599756"/>
    </source>
</evidence>
<dbReference type="InterPro" id="IPR001647">
    <property type="entry name" value="HTH_TetR"/>
</dbReference>
<accession>A0ABW6HA81</accession>
<evidence type="ECO:0000256" key="1">
    <source>
        <dbReference type="ARBA" id="ARBA00023015"/>
    </source>
</evidence>
<keyword evidence="3" id="KW-0804">Transcription</keyword>
<dbReference type="SUPFAM" id="SSF46689">
    <property type="entry name" value="Homeodomain-like"/>
    <property type="match status" value="1"/>
</dbReference>
<evidence type="ECO:0000256" key="4">
    <source>
        <dbReference type="PROSITE-ProRule" id="PRU00335"/>
    </source>
</evidence>
<comment type="caution">
    <text evidence="7">The sequence shown here is derived from an EMBL/GenBank/DDBJ whole genome shotgun (WGS) entry which is preliminary data.</text>
</comment>
<dbReference type="SUPFAM" id="SSF48498">
    <property type="entry name" value="Tetracyclin repressor-like, C-terminal domain"/>
    <property type="match status" value="1"/>
</dbReference>
<feature type="region of interest" description="Disordered" evidence="5">
    <location>
        <begin position="1"/>
        <end position="66"/>
    </location>
</feature>
<reference evidence="7 8" key="1">
    <citation type="submission" date="2024-09" db="EMBL/GenBank/DDBJ databases">
        <title>The Natural Products Discovery Center: Release of the First 8490 Sequenced Strains for Exploring Actinobacteria Biosynthetic Diversity.</title>
        <authorList>
            <person name="Kalkreuter E."/>
            <person name="Kautsar S.A."/>
            <person name="Yang D."/>
            <person name="Bader C.D."/>
            <person name="Teijaro C.N."/>
            <person name="Fluegel L."/>
            <person name="Davis C.M."/>
            <person name="Simpson J.R."/>
            <person name="Lauterbach L."/>
            <person name="Steele A.D."/>
            <person name="Gui C."/>
            <person name="Meng S."/>
            <person name="Li G."/>
            <person name="Viehrig K."/>
            <person name="Ye F."/>
            <person name="Su P."/>
            <person name="Kiefer A.F."/>
            <person name="Nichols A."/>
            <person name="Cepeda A.J."/>
            <person name="Yan W."/>
            <person name="Fan B."/>
            <person name="Jiang Y."/>
            <person name="Adhikari A."/>
            <person name="Zheng C.-J."/>
            <person name="Schuster L."/>
            <person name="Cowan T.M."/>
            <person name="Smanski M.J."/>
            <person name="Chevrette M.G."/>
            <person name="De Carvalho L.P.S."/>
            <person name="Shen B."/>
        </authorList>
    </citation>
    <scope>NUCLEOTIDE SEQUENCE [LARGE SCALE GENOMIC DNA]</scope>
    <source>
        <strain evidence="7 8">NPDC059500</strain>
    </source>
</reference>
<feature type="domain" description="HTH tetR-type" evidence="6">
    <location>
        <begin position="70"/>
        <end position="130"/>
    </location>
</feature>
<keyword evidence="1" id="KW-0805">Transcription regulation</keyword>
<dbReference type="RefSeq" id="WP_381828879.1">
    <property type="nucleotide sequence ID" value="NZ_JBHYTS010000041.1"/>
</dbReference>
<dbReference type="InterPro" id="IPR050109">
    <property type="entry name" value="HTH-type_TetR-like_transc_reg"/>
</dbReference>
<dbReference type="InterPro" id="IPR009057">
    <property type="entry name" value="Homeodomain-like_sf"/>
</dbReference>
<evidence type="ECO:0000256" key="3">
    <source>
        <dbReference type="ARBA" id="ARBA00023163"/>
    </source>
</evidence>
<evidence type="ECO:0000313" key="7">
    <source>
        <dbReference type="EMBL" id="MFE1753539.1"/>
    </source>
</evidence>
<evidence type="ECO:0000256" key="2">
    <source>
        <dbReference type="ARBA" id="ARBA00023125"/>
    </source>
</evidence>
<dbReference type="Pfam" id="PF17940">
    <property type="entry name" value="TetR_C_31"/>
    <property type="match status" value="1"/>
</dbReference>
<dbReference type="Proteomes" id="UP001599756">
    <property type="component" value="Unassembled WGS sequence"/>
</dbReference>
<feature type="compositionally biased region" description="Gly residues" evidence="5">
    <location>
        <begin position="50"/>
        <end position="60"/>
    </location>
</feature>
<dbReference type="Pfam" id="PF00440">
    <property type="entry name" value="TetR_N"/>
    <property type="match status" value="1"/>
</dbReference>
<keyword evidence="8" id="KW-1185">Reference proteome</keyword>
<organism evidence="7 8">
    <name type="scientific">Streptomyces anandii</name>
    <dbReference type="NCBI Taxonomy" id="285454"/>
    <lineage>
        <taxon>Bacteria</taxon>
        <taxon>Bacillati</taxon>
        <taxon>Actinomycetota</taxon>
        <taxon>Actinomycetes</taxon>
        <taxon>Kitasatosporales</taxon>
        <taxon>Streptomycetaceae</taxon>
        <taxon>Streptomyces</taxon>
    </lineage>
</organism>
<dbReference type="PANTHER" id="PTHR30055:SF234">
    <property type="entry name" value="HTH-TYPE TRANSCRIPTIONAL REGULATOR BETI"/>
    <property type="match status" value="1"/>
</dbReference>
<dbReference type="Gene3D" id="1.10.357.10">
    <property type="entry name" value="Tetracycline Repressor, domain 2"/>
    <property type="match status" value="1"/>
</dbReference>
<feature type="compositionally biased region" description="Low complexity" evidence="5">
    <location>
        <begin position="14"/>
        <end position="26"/>
    </location>
</feature>
<proteinExistence type="predicted"/>
<dbReference type="InterPro" id="IPR041583">
    <property type="entry name" value="TetR_C_31"/>
</dbReference>
<dbReference type="PANTHER" id="PTHR30055">
    <property type="entry name" value="HTH-TYPE TRANSCRIPTIONAL REGULATOR RUTR"/>
    <property type="match status" value="1"/>
</dbReference>
<dbReference type="PRINTS" id="PR00455">
    <property type="entry name" value="HTHTETR"/>
</dbReference>
<keyword evidence="2 4" id="KW-0238">DNA-binding</keyword>
<dbReference type="PROSITE" id="PS50977">
    <property type="entry name" value="HTH_TETR_2"/>
    <property type="match status" value="1"/>
</dbReference>
<evidence type="ECO:0000259" key="6">
    <source>
        <dbReference type="PROSITE" id="PS50977"/>
    </source>
</evidence>
<protein>
    <submittedName>
        <fullName evidence="7">TetR/AcrR family transcriptional regulator</fullName>
    </submittedName>
</protein>
<gene>
    <name evidence="7" type="ORF">ACFW88_23870</name>
</gene>
<evidence type="ECO:0000256" key="5">
    <source>
        <dbReference type="SAM" id="MobiDB-lite"/>
    </source>
</evidence>